<dbReference type="SUPFAM" id="SSF103365">
    <property type="entry name" value="Hypothetical protein PH1602"/>
    <property type="match status" value="1"/>
</dbReference>
<dbReference type="GO" id="GO:0003972">
    <property type="term" value="F:RNA ligase (ATP) activity"/>
    <property type="evidence" value="ECO:0007669"/>
    <property type="project" value="TreeGrafter"/>
</dbReference>
<protein>
    <recommendedName>
        <fullName evidence="1">3'-phosphate/5'-hydroxy nucleic acid ligase</fullName>
        <ecNumber evidence="1">6.5.1.8</ecNumber>
    </recommendedName>
</protein>
<dbReference type="GO" id="GO:0006396">
    <property type="term" value="P:RNA processing"/>
    <property type="evidence" value="ECO:0007669"/>
    <property type="project" value="InterPro"/>
</dbReference>
<reference evidence="13" key="1">
    <citation type="submission" date="2017-09" db="EMBL/GenBank/DDBJ databases">
        <title>Depth-based differentiation of microbial function through sediment-hosted aquifers and enrichment of novel symbionts in the deep terrestrial subsurface.</title>
        <authorList>
            <person name="Probst A.J."/>
            <person name="Ladd B."/>
            <person name="Jarett J.K."/>
            <person name="Geller-Mcgrath D.E."/>
            <person name="Sieber C.M.K."/>
            <person name="Emerson J.B."/>
            <person name="Anantharaman K."/>
            <person name="Thomas B.C."/>
            <person name="Malmstrom R."/>
            <person name="Stieglmeier M."/>
            <person name="Klingl A."/>
            <person name="Woyke T."/>
            <person name="Ryan C.M."/>
            <person name="Banfield J.F."/>
        </authorList>
    </citation>
    <scope>NUCLEOTIDE SEQUENCE [LARGE SCALE GENOMIC DNA]</scope>
</reference>
<dbReference type="SUPFAM" id="SSF51294">
    <property type="entry name" value="Hedgehog/intein (Hint) domain"/>
    <property type="match status" value="1"/>
</dbReference>
<evidence type="ECO:0000256" key="4">
    <source>
        <dbReference type="ARBA" id="ARBA00022741"/>
    </source>
</evidence>
<evidence type="ECO:0000256" key="9">
    <source>
        <dbReference type="ARBA" id="ARBA00047746"/>
    </source>
</evidence>
<dbReference type="EC" id="6.5.1.8" evidence="1"/>
<dbReference type="NCBIfam" id="TIGR01445">
    <property type="entry name" value="intein_Nterm"/>
    <property type="match status" value="1"/>
</dbReference>
<dbReference type="GO" id="GO:0004519">
    <property type="term" value="F:endonuclease activity"/>
    <property type="evidence" value="ECO:0007669"/>
    <property type="project" value="UniProtKB-KW"/>
</dbReference>
<keyword evidence="3 11" id="KW-0479">Metal-binding</keyword>
<dbReference type="Gene3D" id="2.170.16.10">
    <property type="entry name" value="Hedgehog/Intein (Hint) domain"/>
    <property type="match status" value="1"/>
</dbReference>
<keyword evidence="2" id="KW-0436">Ligase</keyword>
<dbReference type="GO" id="GO:0016539">
    <property type="term" value="P:intein-mediated protein splicing"/>
    <property type="evidence" value="ECO:0007669"/>
    <property type="project" value="InterPro"/>
</dbReference>
<organism evidence="12 13">
    <name type="scientific">Candidatus Nealsonbacteria bacterium CG_4_9_14_3_um_filter_37_29</name>
    <dbReference type="NCBI Taxonomy" id="1974696"/>
    <lineage>
        <taxon>Bacteria</taxon>
        <taxon>Candidatus Nealsoniibacteriota</taxon>
    </lineage>
</organism>
<dbReference type="PANTHER" id="PTHR11118">
    <property type="entry name" value="RNA-SPLICING LIGASE RTCB HOMOLOG"/>
    <property type="match status" value="1"/>
</dbReference>
<dbReference type="InterPro" id="IPR036025">
    <property type="entry name" value="RtcB-like_sf"/>
</dbReference>
<keyword evidence="5" id="KW-0378">Hydrolase</keyword>
<dbReference type="GO" id="GO:0005525">
    <property type="term" value="F:GTP binding"/>
    <property type="evidence" value="ECO:0007669"/>
    <property type="project" value="UniProtKB-KW"/>
</dbReference>
<keyword evidence="6" id="KW-0692">RNA repair</keyword>
<dbReference type="Proteomes" id="UP000230178">
    <property type="component" value="Unassembled WGS sequence"/>
</dbReference>
<keyword evidence="8 11" id="KW-0464">Manganese</keyword>
<comment type="catalytic activity">
    <reaction evidence="9">
        <text>a 3'-end 3'-phospho-ribonucleotide-RNA + a 5'-end dephospho-ribonucleoside-RNA + GTP = a ribonucleotidyl-ribonucleotide-RNA + GMP + diphosphate</text>
        <dbReference type="Rhea" id="RHEA:68076"/>
        <dbReference type="Rhea" id="RHEA-COMP:10463"/>
        <dbReference type="Rhea" id="RHEA-COMP:13936"/>
        <dbReference type="Rhea" id="RHEA-COMP:17355"/>
        <dbReference type="ChEBI" id="CHEBI:33019"/>
        <dbReference type="ChEBI" id="CHEBI:37565"/>
        <dbReference type="ChEBI" id="CHEBI:58115"/>
        <dbReference type="ChEBI" id="CHEBI:83062"/>
        <dbReference type="ChEBI" id="CHEBI:138284"/>
        <dbReference type="ChEBI" id="CHEBI:173118"/>
        <dbReference type="EC" id="6.5.1.8"/>
    </reaction>
</comment>
<keyword evidence="4 10" id="KW-0547">Nucleotide-binding</keyword>
<comment type="cofactor">
    <cofactor evidence="11">
        <name>Mn(2+)</name>
        <dbReference type="ChEBI" id="CHEBI:29035"/>
    </cofactor>
    <text evidence="11">Binds 2 manganese ions per subunit.</text>
</comment>
<feature type="non-terminal residue" evidence="12">
    <location>
        <position position="141"/>
    </location>
</feature>
<evidence type="ECO:0000256" key="1">
    <source>
        <dbReference type="ARBA" id="ARBA00012726"/>
    </source>
</evidence>
<accession>A0A2M7Z2K0</accession>
<dbReference type="Pfam" id="PF01139">
    <property type="entry name" value="RtcB"/>
    <property type="match status" value="1"/>
</dbReference>
<evidence type="ECO:0000256" key="8">
    <source>
        <dbReference type="ARBA" id="ARBA00023211"/>
    </source>
</evidence>
<dbReference type="EMBL" id="PFVS01000123">
    <property type="protein sequence ID" value="PJA82457.1"/>
    <property type="molecule type" value="Genomic_DNA"/>
</dbReference>
<dbReference type="InterPro" id="IPR001233">
    <property type="entry name" value="RtcB"/>
</dbReference>
<keyword evidence="5" id="KW-0255">Endonuclease</keyword>
<keyword evidence="5" id="KW-0540">Nuclease</keyword>
<dbReference type="Gene3D" id="3.90.1860.10">
    <property type="entry name" value="tRNA-splicing ligase RtcB"/>
    <property type="match status" value="1"/>
</dbReference>
<gene>
    <name evidence="12" type="ORF">CO146_03085</name>
</gene>
<evidence type="ECO:0000256" key="5">
    <source>
        <dbReference type="ARBA" id="ARBA00022759"/>
    </source>
</evidence>
<sequence length="141" mass="16180">MVKKGYGEKEDIENCEANGCLDWADATAVSNYAKNRGRDQVGTLGSGNHFLEVQKVIEIFNEEVAKAFGLFKDQIIIMIHCLPGNAKILTQNGYRIKIEDLKKKWREIRASCFNTKTHRIENTKLIKFIKAKPYNKIFRVT</sequence>
<evidence type="ECO:0000313" key="13">
    <source>
        <dbReference type="Proteomes" id="UP000230178"/>
    </source>
</evidence>
<dbReference type="GO" id="GO:0170057">
    <property type="term" value="F:RNA ligase (GTP) activity"/>
    <property type="evidence" value="ECO:0007669"/>
    <property type="project" value="UniProtKB-EC"/>
</dbReference>
<evidence type="ECO:0000256" key="2">
    <source>
        <dbReference type="ARBA" id="ARBA00022598"/>
    </source>
</evidence>
<comment type="caution">
    <text evidence="12">The sequence shown here is derived from an EMBL/GenBank/DDBJ whole genome shotgun (WGS) entry which is preliminary data.</text>
</comment>
<feature type="binding site" evidence="10">
    <location>
        <begin position="48"/>
        <end position="52"/>
    </location>
    <ligand>
        <name>GMP</name>
        <dbReference type="ChEBI" id="CHEBI:58115"/>
    </ligand>
</feature>
<evidence type="ECO:0000313" key="12">
    <source>
        <dbReference type="EMBL" id="PJA82457.1"/>
    </source>
</evidence>
<evidence type="ECO:0000256" key="3">
    <source>
        <dbReference type="ARBA" id="ARBA00022723"/>
    </source>
</evidence>
<dbReference type="GO" id="GO:0042245">
    <property type="term" value="P:RNA repair"/>
    <property type="evidence" value="ECO:0007669"/>
    <property type="project" value="UniProtKB-KW"/>
</dbReference>
<dbReference type="AlphaFoldDB" id="A0A2M7Z2K0"/>
<dbReference type="GO" id="GO:0046872">
    <property type="term" value="F:metal ion binding"/>
    <property type="evidence" value="ECO:0007669"/>
    <property type="project" value="UniProtKB-KW"/>
</dbReference>
<evidence type="ECO:0000256" key="6">
    <source>
        <dbReference type="ARBA" id="ARBA00022800"/>
    </source>
</evidence>
<feature type="binding site" evidence="11">
    <location>
        <position position="49"/>
    </location>
    <ligand>
        <name>Mn(2+)</name>
        <dbReference type="ChEBI" id="CHEBI:29035"/>
        <label>1</label>
    </ligand>
</feature>
<evidence type="ECO:0000256" key="11">
    <source>
        <dbReference type="PIRSR" id="PIRSR601233-3"/>
    </source>
</evidence>
<dbReference type="InterPro" id="IPR006141">
    <property type="entry name" value="Intein_N"/>
</dbReference>
<name>A0A2M7Z2K0_9BACT</name>
<evidence type="ECO:0000256" key="10">
    <source>
        <dbReference type="PIRSR" id="PIRSR601233-2"/>
    </source>
</evidence>
<evidence type="ECO:0000256" key="7">
    <source>
        <dbReference type="ARBA" id="ARBA00023134"/>
    </source>
</evidence>
<dbReference type="PROSITE" id="PS50817">
    <property type="entry name" value="INTEIN_N_TER"/>
    <property type="match status" value="1"/>
</dbReference>
<dbReference type="InterPro" id="IPR036844">
    <property type="entry name" value="Hint_dom_sf"/>
</dbReference>
<dbReference type="PANTHER" id="PTHR11118:SF1">
    <property type="entry name" value="RNA-SPLICING LIGASE RTCB HOMOLOG"/>
    <property type="match status" value="1"/>
</dbReference>
<keyword evidence="7 10" id="KW-0342">GTP-binding</keyword>
<proteinExistence type="predicted"/>
<feature type="binding site" evidence="11">
    <location>
        <position position="80"/>
    </location>
    <ligand>
        <name>Mn(2+)</name>
        <dbReference type="ChEBI" id="CHEBI:29035"/>
        <label>2</label>
    </ligand>
</feature>